<keyword evidence="4" id="KW-1185">Reference proteome</keyword>
<feature type="chain" id="PRO_5036210331" evidence="2">
    <location>
        <begin position="27"/>
        <end position="123"/>
    </location>
</feature>
<name>A0A7R9BX03_9CRUS</name>
<feature type="compositionally biased region" description="Basic and acidic residues" evidence="1">
    <location>
        <begin position="87"/>
        <end position="99"/>
    </location>
</feature>
<protein>
    <submittedName>
        <fullName evidence="3">Uncharacterized protein</fullName>
    </submittedName>
</protein>
<accession>A0A7R9BX03</accession>
<dbReference type="EMBL" id="OA885059">
    <property type="protein sequence ID" value="CAD7281611.1"/>
    <property type="molecule type" value="Genomic_DNA"/>
</dbReference>
<keyword evidence="2" id="KW-0732">Signal</keyword>
<reference evidence="3" key="1">
    <citation type="submission" date="2020-11" db="EMBL/GenBank/DDBJ databases">
        <authorList>
            <person name="Tran Van P."/>
        </authorList>
    </citation>
    <scope>NUCLEOTIDE SEQUENCE</scope>
</reference>
<feature type="region of interest" description="Disordered" evidence="1">
    <location>
        <begin position="87"/>
        <end position="123"/>
    </location>
</feature>
<gene>
    <name evidence="3" type="ORF">NMOB1V02_LOCUS9251</name>
</gene>
<evidence type="ECO:0000256" key="1">
    <source>
        <dbReference type="SAM" id="MobiDB-lite"/>
    </source>
</evidence>
<proteinExistence type="predicted"/>
<organism evidence="3">
    <name type="scientific">Notodromas monacha</name>
    <dbReference type="NCBI Taxonomy" id="399045"/>
    <lineage>
        <taxon>Eukaryota</taxon>
        <taxon>Metazoa</taxon>
        <taxon>Ecdysozoa</taxon>
        <taxon>Arthropoda</taxon>
        <taxon>Crustacea</taxon>
        <taxon>Oligostraca</taxon>
        <taxon>Ostracoda</taxon>
        <taxon>Podocopa</taxon>
        <taxon>Podocopida</taxon>
        <taxon>Cypridocopina</taxon>
        <taxon>Cypridoidea</taxon>
        <taxon>Cyprididae</taxon>
        <taxon>Notodromas</taxon>
    </lineage>
</organism>
<sequence length="123" mass="13393">MKAIQVGTLTVAALVMALGGRHEAAADGGYGHPPAPHPGYDHHQPHVDNVHYNYYHAPHDYHGSAHVNVDKHPGGFKYEVNVDKHPGGFKYEVKEEGKSRPSHGYPHPHGGPGPYHHGPPPPY</sequence>
<dbReference type="EMBL" id="CAJPEX010003022">
    <property type="protein sequence ID" value="CAG0921763.1"/>
    <property type="molecule type" value="Genomic_DNA"/>
</dbReference>
<evidence type="ECO:0000313" key="3">
    <source>
        <dbReference type="EMBL" id="CAD7281611.1"/>
    </source>
</evidence>
<feature type="signal peptide" evidence="2">
    <location>
        <begin position="1"/>
        <end position="26"/>
    </location>
</feature>
<dbReference type="Proteomes" id="UP000678499">
    <property type="component" value="Unassembled WGS sequence"/>
</dbReference>
<evidence type="ECO:0000256" key="2">
    <source>
        <dbReference type="SAM" id="SignalP"/>
    </source>
</evidence>
<dbReference type="AlphaFoldDB" id="A0A7R9BX03"/>
<evidence type="ECO:0000313" key="4">
    <source>
        <dbReference type="Proteomes" id="UP000678499"/>
    </source>
</evidence>
<feature type="region of interest" description="Disordered" evidence="1">
    <location>
        <begin position="26"/>
        <end position="47"/>
    </location>
</feature>